<keyword evidence="11" id="KW-1185">Reference proteome</keyword>
<evidence type="ECO:0000256" key="5">
    <source>
        <dbReference type="ARBA" id="ARBA00022692"/>
    </source>
</evidence>
<evidence type="ECO:0000256" key="8">
    <source>
        <dbReference type="ARBA" id="ARBA00023136"/>
    </source>
</evidence>
<dbReference type="PANTHER" id="PTHR13036:SF0">
    <property type="entry name" value="CHITOBIOSYLDIPHOSPHODOLICHOL BETA-MANNOSYLTRANSFERASE"/>
    <property type="match status" value="1"/>
</dbReference>
<dbReference type="PANTHER" id="PTHR13036">
    <property type="entry name" value="BETA1,4 MANNOSYLTRANSFERASE"/>
    <property type="match status" value="1"/>
</dbReference>
<evidence type="ECO:0000313" key="11">
    <source>
        <dbReference type="Proteomes" id="UP001485043"/>
    </source>
</evidence>
<accession>A0AAW1T6D1</accession>
<protein>
    <recommendedName>
        <fullName evidence="9">Glycosyltransferase subfamily 4-like N-terminal domain-containing protein</fullName>
    </recommendedName>
</protein>
<keyword evidence="6" id="KW-0256">Endoplasmic reticulum</keyword>
<dbReference type="Gene3D" id="3.40.50.2000">
    <property type="entry name" value="Glycogen Phosphorylase B"/>
    <property type="match status" value="2"/>
</dbReference>
<comment type="caution">
    <text evidence="10">The sequence shown here is derived from an EMBL/GenBank/DDBJ whole genome shotgun (WGS) entry which is preliminary data.</text>
</comment>
<reference evidence="10 11" key="1">
    <citation type="journal article" date="2024" name="Nat. Commun.">
        <title>Phylogenomics reveals the evolutionary origins of lichenization in chlorophyte algae.</title>
        <authorList>
            <person name="Puginier C."/>
            <person name="Libourel C."/>
            <person name="Otte J."/>
            <person name="Skaloud P."/>
            <person name="Haon M."/>
            <person name="Grisel S."/>
            <person name="Petersen M."/>
            <person name="Berrin J.G."/>
            <person name="Delaux P.M."/>
            <person name="Dal Grande F."/>
            <person name="Keller J."/>
        </authorList>
    </citation>
    <scope>NUCLEOTIDE SEQUENCE [LARGE SCALE GENOMIC DNA]</scope>
    <source>
        <strain evidence="10 11">SAG 2523</strain>
    </source>
</reference>
<dbReference type="SUPFAM" id="SSF53756">
    <property type="entry name" value="UDP-Glycosyltransferase/glycogen phosphorylase"/>
    <property type="match status" value="1"/>
</dbReference>
<sequence>MDHRTRARVAMPVWVVVLGDFGRSPRMQNHTTSLAQQAGLDVHVLAYTTTSLPKSCQAPNITLHSLAPPPAWIAGLPRILALILKALIQAWALLANMLFRMPRPSLVLLQVPPAIPVMAVCWLACWRHRAALVLDWHNFGYTLMAMSMGRQHWLVRQAEGFERFWAKRATASLCVTQAMQRELALIWDVQATVFHDQPPAHFQRSTLEEQHALLSKLQPLLAEPMHPNDFCAASLRPKHALPHTVPENDADWLLVSRSECPGNHASPTVDGQIERREGAPALLVSSTSWTVDEDFRLLLDAALLYDREAGKEQASLPQVLVIVTGKGPQKEMYKERMRKLDLRHVAFRTAWLEPGDYPCLLGSADLGVCLHTSSSGLDLPMKVVDMFGCSLPACAVAYSCIGELVQDGILGEAAERARKHDKDRSRGALLHTWGQQSSASRPFESVLVSQ</sequence>
<gene>
    <name evidence="10" type="ORF">WJX84_003238</name>
</gene>
<name>A0AAW1T6D1_9CHLO</name>
<keyword evidence="7" id="KW-1133">Transmembrane helix</keyword>
<keyword evidence="8" id="KW-0472">Membrane</keyword>
<comment type="pathway">
    <text evidence="2">Protein modification; protein glycosylation.</text>
</comment>
<evidence type="ECO:0000256" key="6">
    <source>
        <dbReference type="ARBA" id="ARBA00022824"/>
    </source>
</evidence>
<feature type="domain" description="Glycosyltransferase subfamily 4-like N-terminal" evidence="9">
    <location>
        <begin position="36"/>
        <end position="191"/>
    </location>
</feature>
<dbReference type="InterPro" id="IPR026051">
    <property type="entry name" value="ALG1-like"/>
</dbReference>
<evidence type="ECO:0000256" key="4">
    <source>
        <dbReference type="ARBA" id="ARBA00022679"/>
    </source>
</evidence>
<dbReference type="GO" id="GO:0005789">
    <property type="term" value="C:endoplasmic reticulum membrane"/>
    <property type="evidence" value="ECO:0007669"/>
    <property type="project" value="UniProtKB-SubCell"/>
</dbReference>
<dbReference type="AlphaFoldDB" id="A0AAW1T6D1"/>
<evidence type="ECO:0000256" key="3">
    <source>
        <dbReference type="ARBA" id="ARBA00022676"/>
    </source>
</evidence>
<dbReference type="Pfam" id="PF13579">
    <property type="entry name" value="Glyco_trans_4_4"/>
    <property type="match status" value="1"/>
</dbReference>
<evidence type="ECO:0000256" key="7">
    <source>
        <dbReference type="ARBA" id="ARBA00022989"/>
    </source>
</evidence>
<keyword evidence="4" id="KW-0808">Transferase</keyword>
<evidence type="ECO:0000259" key="9">
    <source>
        <dbReference type="Pfam" id="PF13579"/>
    </source>
</evidence>
<dbReference type="Proteomes" id="UP001485043">
    <property type="component" value="Unassembled WGS sequence"/>
</dbReference>
<proteinExistence type="predicted"/>
<keyword evidence="5" id="KW-0812">Transmembrane</keyword>
<evidence type="ECO:0000256" key="2">
    <source>
        <dbReference type="ARBA" id="ARBA00004922"/>
    </source>
</evidence>
<evidence type="ECO:0000313" key="10">
    <source>
        <dbReference type="EMBL" id="KAK9864044.1"/>
    </source>
</evidence>
<comment type="subcellular location">
    <subcellularLocation>
        <location evidence="1">Endoplasmic reticulum membrane</location>
        <topology evidence="1">Single-pass membrane protein</topology>
    </subcellularLocation>
</comment>
<dbReference type="EMBL" id="JALJOV010000399">
    <property type="protein sequence ID" value="KAK9864044.1"/>
    <property type="molecule type" value="Genomic_DNA"/>
</dbReference>
<organism evidence="10 11">
    <name type="scientific">Apatococcus fuscideae</name>
    <dbReference type="NCBI Taxonomy" id="2026836"/>
    <lineage>
        <taxon>Eukaryota</taxon>
        <taxon>Viridiplantae</taxon>
        <taxon>Chlorophyta</taxon>
        <taxon>core chlorophytes</taxon>
        <taxon>Trebouxiophyceae</taxon>
        <taxon>Chlorellales</taxon>
        <taxon>Chlorellaceae</taxon>
        <taxon>Apatococcus</taxon>
    </lineage>
</organism>
<dbReference type="InterPro" id="IPR028098">
    <property type="entry name" value="Glyco_trans_4-like_N"/>
</dbReference>
<evidence type="ECO:0000256" key="1">
    <source>
        <dbReference type="ARBA" id="ARBA00004389"/>
    </source>
</evidence>
<keyword evidence="3" id="KW-0328">Glycosyltransferase</keyword>
<dbReference type="GO" id="GO:0000030">
    <property type="term" value="F:mannosyltransferase activity"/>
    <property type="evidence" value="ECO:0007669"/>
    <property type="project" value="InterPro"/>
</dbReference>